<protein>
    <recommendedName>
        <fullName evidence="1">GCVT N-terminal domain-containing protein</fullName>
    </recommendedName>
</protein>
<dbReference type="PANTHER" id="PTHR43757">
    <property type="entry name" value="AMINOMETHYLTRANSFERASE"/>
    <property type="match status" value="1"/>
</dbReference>
<dbReference type="Pfam" id="PF01571">
    <property type="entry name" value="GCV_T"/>
    <property type="match status" value="1"/>
</dbReference>
<keyword evidence="3" id="KW-1185">Reference proteome</keyword>
<evidence type="ECO:0000259" key="1">
    <source>
        <dbReference type="Pfam" id="PF01571"/>
    </source>
</evidence>
<dbReference type="InterPro" id="IPR006222">
    <property type="entry name" value="GCVT_N"/>
</dbReference>
<dbReference type="VEuPathDB" id="FungiDB:PSTT_04398"/>
<dbReference type="VEuPathDB" id="FungiDB:PSHT_04082"/>
<evidence type="ECO:0000313" key="2">
    <source>
        <dbReference type="EMBL" id="POW19888.1"/>
    </source>
</evidence>
<dbReference type="AlphaFoldDB" id="A0A2S4WDR8"/>
<name>A0A2S4WDR8_9BASI</name>
<sequence length="100" mass="11167">MVHFSGFDMPLSCTKGVQKLNACGLLDVSHMVQSRYQGKSLTEFLSKLPSPLKSMNTYTSTTSVIMNEKGGILDNFLITRWGEEDWYLATNAGRRESDLA</sequence>
<accession>A0A2S4WDR8</accession>
<evidence type="ECO:0000313" key="3">
    <source>
        <dbReference type="Proteomes" id="UP000238274"/>
    </source>
</evidence>
<feature type="non-terminal residue" evidence="2">
    <location>
        <position position="100"/>
    </location>
</feature>
<reference evidence="3" key="2">
    <citation type="journal article" date="2018" name="BMC Genomics">
        <title>Genomic insights into host adaptation between the wheat stripe rust pathogen (Puccinia striiformis f. sp. tritici) and the barley stripe rust pathogen (Puccinia striiformis f. sp. hordei).</title>
        <authorList>
            <person name="Xia C."/>
            <person name="Wang M."/>
            <person name="Yin C."/>
            <person name="Cornejo O.E."/>
            <person name="Hulbert S.H."/>
            <person name="Chen X."/>
        </authorList>
    </citation>
    <scope>NUCLEOTIDE SEQUENCE [LARGE SCALE GENOMIC DNA]</scope>
    <source>
        <strain evidence="3">93TX-2</strain>
    </source>
</reference>
<organism evidence="2 3">
    <name type="scientific">Puccinia striiformis</name>
    <dbReference type="NCBI Taxonomy" id="27350"/>
    <lineage>
        <taxon>Eukaryota</taxon>
        <taxon>Fungi</taxon>
        <taxon>Dikarya</taxon>
        <taxon>Basidiomycota</taxon>
        <taxon>Pucciniomycotina</taxon>
        <taxon>Pucciniomycetes</taxon>
        <taxon>Pucciniales</taxon>
        <taxon>Pucciniaceae</taxon>
        <taxon>Puccinia</taxon>
    </lineage>
</organism>
<dbReference type="SUPFAM" id="SSF103025">
    <property type="entry name" value="Folate-binding domain"/>
    <property type="match status" value="1"/>
</dbReference>
<dbReference type="EMBL" id="PKSM01000041">
    <property type="protein sequence ID" value="POW19888.1"/>
    <property type="molecule type" value="Genomic_DNA"/>
</dbReference>
<dbReference type="Gene3D" id="3.30.70.1400">
    <property type="entry name" value="Aminomethyltransferase beta-barrel domains"/>
    <property type="match status" value="1"/>
</dbReference>
<dbReference type="PANTHER" id="PTHR43757:SF2">
    <property type="entry name" value="AMINOMETHYLTRANSFERASE, MITOCHONDRIAL"/>
    <property type="match status" value="1"/>
</dbReference>
<feature type="domain" description="GCVT N-terminal" evidence="1">
    <location>
        <begin position="21"/>
        <end position="99"/>
    </location>
</feature>
<comment type="caution">
    <text evidence="2">The sequence shown here is derived from an EMBL/GenBank/DDBJ whole genome shotgun (WGS) entry which is preliminary data.</text>
</comment>
<dbReference type="OrthoDB" id="10263536at2759"/>
<dbReference type="InterPro" id="IPR028896">
    <property type="entry name" value="GcvT/YgfZ/DmdA"/>
</dbReference>
<dbReference type="GO" id="GO:0005739">
    <property type="term" value="C:mitochondrion"/>
    <property type="evidence" value="ECO:0007669"/>
    <property type="project" value="TreeGrafter"/>
</dbReference>
<dbReference type="Gene3D" id="3.30.1360.120">
    <property type="entry name" value="Probable tRNA modification gtpase trme, domain 1"/>
    <property type="match status" value="1"/>
</dbReference>
<dbReference type="InterPro" id="IPR027266">
    <property type="entry name" value="TrmE/GcvT-like"/>
</dbReference>
<dbReference type="Proteomes" id="UP000238274">
    <property type="component" value="Unassembled WGS sequence"/>
</dbReference>
<gene>
    <name evidence="2" type="ORF">PSHT_04082</name>
</gene>
<proteinExistence type="predicted"/>
<reference evidence="2 3" key="1">
    <citation type="submission" date="2017-12" db="EMBL/GenBank/DDBJ databases">
        <title>Gene loss provides genomic basis for host adaptation in cereal stripe rust fungi.</title>
        <authorList>
            <person name="Xia C."/>
        </authorList>
    </citation>
    <scope>NUCLEOTIDE SEQUENCE [LARGE SCALE GENOMIC DNA]</scope>
    <source>
        <strain evidence="2 3">93TX-2</strain>
    </source>
</reference>
<reference evidence="3" key="3">
    <citation type="journal article" date="2018" name="Mol. Plant Microbe Interact.">
        <title>Genome sequence resources for the wheat stripe rust pathogen (Puccinia striiformis f. sp. tritici) and the barley stripe rust pathogen (Puccinia striiformis f. sp. hordei).</title>
        <authorList>
            <person name="Xia C."/>
            <person name="Wang M."/>
            <person name="Yin C."/>
            <person name="Cornejo O.E."/>
            <person name="Hulbert S.H."/>
            <person name="Chen X."/>
        </authorList>
    </citation>
    <scope>NUCLEOTIDE SEQUENCE [LARGE SCALE GENOMIC DNA]</scope>
    <source>
        <strain evidence="3">93TX-2</strain>
    </source>
</reference>